<comment type="similarity">
    <text evidence="1">Belongs to the class-III pyridoxal-phosphate-dependent aminotransferase family.</text>
</comment>
<dbReference type="Gene3D" id="3.40.640.10">
    <property type="entry name" value="Type I PLP-dependent aspartate aminotransferase-like (Major domain)"/>
    <property type="match status" value="1"/>
</dbReference>
<evidence type="ECO:0000313" key="4">
    <source>
        <dbReference type="Proteomes" id="UP001519460"/>
    </source>
</evidence>
<dbReference type="InterPro" id="IPR015421">
    <property type="entry name" value="PyrdxlP-dep_Trfase_major"/>
</dbReference>
<evidence type="ECO:0000313" key="3">
    <source>
        <dbReference type="EMBL" id="KAK7498617.1"/>
    </source>
</evidence>
<evidence type="ECO:0000256" key="1">
    <source>
        <dbReference type="ARBA" id="ARBA00008954"/>
    </source>
</evidence>
<dbReference type="EMBL" id="JACVVK020000050">
    <property type="protein sequence ID" value="KAK7498617.1"/>
    <property type="molecule type" value="Genomic_DNA"/>
</dbReference>
<protein>
    <recommendedName>
        <fullName evidence="5">Alanine-glyoxylate aminotransferase</fullName>
    </recommendedName>
</protein>
<feature type="non-terminal residue" evidence="3">
    <location>
        <position position="1"/>
    </location>
</feature>
<dbReference type="AlphaFoldDB" id="A0ABD0LGH5"/>
<keyword evidence="2" id="KW-0663">Pyridoxal phosphate</keyword>
<evidence type="ECO:0008006" key="5">
    <source>
        <dbReference type="Google" id="ProtNLM"/>
    </source>
</evidence>
<dbReference type="CDD" id="cd00610">
    <property type="entry name" value="OAT_like"/>
    <property type="match status" value="1"/>
</dbReference>
<accession>A0ABD0LGH5</accession>
<organism evidence="3 4">
    <name type="scientific">Batillaria attramentaria</name>
    <dbReference type="NCBI Taxonomy" id="370345"/>
    <lineage>
        <taxon>Eukaryota</taxon>
        <taxon>Metazoa</taxon>
        <taxon>Spiralia</taxon>
        <taxon>Lophotrochozoa</taxon>
        <taxon>Mollusca</taxon>
        <taxon>Gastropoda</taxon>
        <taxon>Caenogastropoda</taxon>
        <taxon>Sorbeoconcha</taxon>
        <taxon>Cerithioidea</taxon>
        <taxon>Batillariidae</taxon>
        <taxon>Batillaria</taxon>
    </lineage>
</organism>
<dbReference type="SUPFAM" id="SSF53383">
    <property type="entry name" value="PLP-dependent transferases"/>
    <property type="match status" value="1"/>
</dbReference>
<reference evidence="3 4" key="1">
    <citation type="journal article" date="2023" name="Sci. Data">
        <title>Genome assembly of the Korean intertidal mud-creeper Batillaria attramentaria.</title>
        <authorList>
            <person name="Patra A.K."/>
            <person name="Ho P.T."/>
            <person name="Jun S."/>
            <person name="Lee S.J."/>
            <person name="Kim Y."/>
            <person name="Won Y.J."/>
        </authorList>
    </citation>
    <scope>NUCLEOTIDE SEQUENCE [LARGE SCALE GENOMIC DNA]</scope>
    <source>
        <strain evidence="3">Wonlab-2016</strain>
    </source>
</reference>
<name>A0ABD0LGH5_9CAEN</name>
<dbReference type="PANTHER" id="PTHR45688:SF13">
    <property type="entry name" value="ALANINE--GLYOXYLATE AMINOTRANSFERASE 2-LIKE"/>
    <property type="match status" value="1"/>
</dbReference>
<dbReference type="PANTHER" id="PTHR45688">
    <property type="match status" value="1"/>
</dbReference>
<proteinExistence type="inferred from homology"/>
<comment type="caution">
    <text evidence="3">The sequence shown here is derived from an EMBL/GenBank/DDBJ whole genome shotgun (WGS) entry which is preliminary data.</text>
</comment>
<dbReference type="Pfam" id="PF00202">
    <property type="entry name" value="Aminotran_3"/>
    <property type="match status" value="1"/>
</dbReference>
<dbReference type="Proteomes" id="UP001519460">
    <property type="component" value="Unassembled WGS sequence"/>
</dbReference>
<dbReference type="InterPro" id="IPR015424">
    <property type="entry name" value="PyrdxlP-dep_Trfase"/>
</dbReference>
<dbReference type="InterPro" id="IPR015422">
    <property type="entry name" value="PyrdxlP-dep_Trfase_small"/>
</dbReference>
<keyword evidence="4" id="KW-1185">Reference proteome</keyword>
<evidence type="ECO:0000256" key="2">
    <source>
        <dbReference type="ARBA" id="ARBA00022898"/>
    </source>
</evidence>
<gene>
    <name evidence="3" type="ORF">BaRGS_00010277</name>
</gene>
<dbReference type="InterPro" id="IPR005814">
    <property type="entry name" value="Aminotrans_3"/>
</dbReference>
<sequence>FPADIQIAPLTHVKLKTACQEEMKSLWTGIVQRSMEMVFNIPRQSGTTIRGGLTGPKRDHATMNVLPKARTLELRKQFIGQSCSLFFKSDPLKIVQASGQYMYDEEGNKYLDCINNVCHVGHCHPKVVEAGAEQMRRLNTNSRFLHDNLVLLAKRLAATMPDKLNVVYFTNSGSEANDLALRLALHHTKNTEILTLDRAYHGHVISLINISRYKLDGMKDSVHRQPDYVHVVPCADTYRGKFRDCDYPGEDLGAKYAKEVDHIIKNIQDQGKGVCCFIAESMQSCGGQIIYPEGYLQRVYQSVHKAGGVCIADEVQVGFGRVGTHMWSFQVDGVVPDIVTMGKPMGNGHPIAAVVTTSEIAASFQACGVEYFNTYGGNPVSCAIGLAVLDVIEQEGLVEHAKKVGEYLKAEALKLKEKHPLIGDVRGRGLFLGIDLVTDRNTREPNTAAATYTISRVKQDRILLSQDGPHNNVIKFKPPMPFSRDDVDLVLGKLDTILSDIESGQVDLTAPITTNGTCHMSKRGLEDQEKEEADLMLMKRARTVLGGGIDTSVADDNGLMGAGGVEAGITSNTAQSTKVR</sequence>
<dbReference type="Gene3D" id="3.90.1150.10">
    <property type="entry name" value="Aspartate Aminotransferase, domain 1"/>
    <property type="match status" value="1"/>
</dbReference>
<dbReference type="InterPro" id="IPR049704">
    <property type="entry name" value="Aminotrans_3_PPA_site"/>
</dbReference>
<dbReference type="PROSITE" id="PS00600">
    <property type="entry name" value="AA_TRANSFER_CLASS_3"/>
    <property type="match status" value="1"/>
</dbReference>